<reference evidence="3 4" key="1">
    <citation type="submission" date="2018-06" db="EMBL/GenBank/DDBJ databases">
        <authorList>
            <consortium name="Pathogen Informatics"/>
            <person name="Doyle S."/>
        </authorList>
    </citation>
    <scope>NUCLEOTIDE SEQUENCE [LARGE SCALE GENOMIC DNA]</scope>
    <source>
        <strain evidence="3 4">NCTC7295</strain>
    </source>
</reference>
<sequence>MVVVSLETGQVVEGTKKPSSDTPTHRLLYQSFPTIGGIVHTHSRHATIWRKRVSRFRRRAPPTPTISMVRFPALAKWPTRKLMASMSGKQAISLLKPLKNRALTPLTCLACLSIRTARLPGGKNAEDAVHNAIVLEEVAYMGIFCRQLAPQLPDMQQNSSG</sequence>
<dbReference type="InterPro" id="IPR001303">
    <property type="entry name" value="Aldolase_II/adducin_N"/>
</dbReference>
<dbReference type="GO" id="GO:0008742">
    <property type="term" value="F:L-ribulose-phosphate 4-epimerase activity"/>
    <property type="evidence" value="ECO:0007669"/>
    <property type="project" value="UniProtKB-EC"/>
</dbReference>
<dbReference type="EMBL" id="UGWZ01000001">
    <property type="protein sequence ID" value="SUG16844.1"/>
    <property type="molecule type" value="Genomic_DNA"/>
</dbReference>
<evidence type="ECO:0000259" key="2">
    <source>
        <dbReference type="Pfam" id="PF00596"/>
    </source>
</evidence>
<dbReference type="PANTHER" id="PTHR22789:SF15">
    <property type="entry name" value="L-RIBULOSE-5-PHOSPHATE 4-EPIMERASE ARAD"/>
    <property type="match status" value="1"/>
</dbReference>
<evidence type="ECO:0000313" key="4">
    <source>
        <dbReference type="Proteomes" id="UP000254124"/>
    </source>
</evidence>
<dbReference type="InterPro" id="IPR050197">
    <property type="entry name" value="Aldolase_class_II_sugar_metab"/>
</dbReference>
<dbReference type="EC" id="5.1.3.4" evidence="3"/>
<feature type="domain" description="Class II aldolase/adducin N-terminal" evidence="2">
    <location>
        <begin position="1"/>
        <end position="141"/>
    </location>
</feature>
<accession>A0A379SBK4</accession>
<dbReference type="Proteomes" id="UP000254124">
    <property type="component" value="Unassembled WGS sequence"/>
</dbReference>
<keyword evidence="1" id="KW-0479">Metal-binding</keyword>
<dbReference type="SUPFAM" id="SSF53639">
    <property type="entry name" value="AraD/HMP-PK domain-like"/>
    <property type="match status" value="1"/>
</dbReference>
<protein>
    <submittedName>
        <fullName evidence="3">L-ribulose-5-phosphate 4-epimerase</fullName>
        <ecNumber evidence="3">5.1.3.4</ecNumber>
    </submittedName>
</protein>
<evidence type="ECO:0000256" key="1">
    <source>
        <dbReference type="ARBA" id="ARBA00022723"/>
    </source>
</evidence>
<dbReference type="GO" id="GO:0005829">
    <property type="term" value="C:cytosol"/>
    <property type="evidence" value="ECO:0007669"/>
    <property type="project" value="TreeGrafter"/>
</dbReference>
<name>A0A379SBK4_SALER</name>
<keyword evidence="3" id="KW-0413">Isomerase</keyword>
<dbReference type="GO" id="GO:0019323">
    <property type="term" value="P:pentose catabolic process"/>
    <property type="evidence" value="ECO:0007669"/>
    <property type="project" value="TreeGrafter"/>
</dbReference>
<evidence type="ECO:0000313" key="3">
    <source>
        <dbReference type="EMBL" id="SUG16844.1"/>
    </source>
</evidence>
<dbReference type="AlphaFoldDB" id="A0A379SBK4"/>
<dbReference type="Gene3D" id="3.40.225.10">
    <property type="entry name" value="Class II aldolase/adducin N-terminal domain"/>
    <property type="match status" value="1"/>
</dbReference>
<dbReference type="InterPro" id="IPR036409">
    <property type="entry name" value="Aldolase_II/adducin_N_sf"/>
</dbReference>
<proteinExistence type="predicted"/>
<dbReference type="PANTHER" id="PTHR22789">
    <property type="entry name" value="FUCULOSE PHOSPHATE ALDOLASE"/>
    <property type="match status" value="1"/>
</dbReference>
<dbReference type="Pfam" id="PF00596">
    <property type="entry name" value="Aldolase_II"/>
    <property type="match status" value="1"/>
</dbReference>
<organism evidence="3 4">
    <name type="scientific">Salmonella enterica subsp. arizonae</name>
    <dbReference type="NCBI Taxonomy" id="59203"/>
    <lineage>
        <taxon>Bacteria</taxon>
        <taxon>Pseudomonadati</taxon>
        <taxon>Pseudomonadota</taxon>
        <taxon>Gammaproteobacteria</taxon>
        <taxon>Enterobacterales</taxon>
        <taxon>Enterobacteriaceae</taxon>
        <taxon>Salmonella</taxon>
    </lineage>
</organism>
<gene>
    <name evidence="3" type="primary">araD</name>
    <name evidence="3" type="ORF">NCTC7295_04575</name>
</gene>
<dbReference type="GO" id="GO:0046872">
    <property type="term" value="F:metal ion binding"/>
    <property type="evidence" value="ECO:0007669"/>
    <property type="project" value="UniProtKB-KW"/>
</dbReference>
<dbReference type="GO" id="GO:0016832">
    <property type="term" value="F:aldehyde-lyase activity"/>
    <property type="evidence" value="ECO:0007669"/>
    <property type="project" value="TreeGrafter"/>
</dbReference>